<evidence type="ECO:0000313" key="1">
    <source>
        <dbReference type="EMBL" id="KAF2470761.1"/>
    </source>
</evidence>
<accession>A0ACB6QUZ1</accession>
<dbReference type="Proteomes" id="UP000799755">
    <property type="component" value="Unassembled WGS sequence"/>
</dbReference>
<evidence type="ECO:0000313" key="2">
    <source>
        <dbReference type="Proteomes" id="UP000799755"/>
    </source>
</evidence>
<gene>
    <name evidence="1" type="ORF">BDR25DRAFT_286969</name>
</gene>
<sequence length="568" mass="61780">MQSEQKQVVMGSLYEPHEVEYIDDEQQYLHSWRLAIVISLLFFGQLLMALDVNIINVAIPEISTRFQSLDDVAWYGSAYLLTITAFQPSFGTIYRYFNIDIAYKTCIIIFEVGSTMCAAATSSKMFIVGRAIAGFGAAGVLQGALAVIMQVVELQKRPLYMGVVISVFAVTVCVGPVLGGLFTQKATWRWCFWINLPIGGVVLVLLFLFLKVPGTQNSSRSLPVSAKLRRFDPLGCSLFIGAVTCVLLALQWGGQSLPWNSATVIGLLVGFCALICVFGYVQWKAQDRATIPLRVLRRRNIWTSAIVLFLTQATLYLLSFYIPFYFQTVRGEGPIQVGVRFIPMMLPEILALVAVGALATHYGYYVPYIVFGEIICVTGLVLLTRLSPTTQTLYWAASMVVTGIGMGIAMQLPYTAIQVTLEEEDVPIGNAIAVFSSQLGGAIAIAMGQTIVLNTLVHDVPAAIPSLSGRLVMAAGAADLRRIAGSAGIEAILRAIWNKAIVRTMYLAVALTASAIPFTMAMQWLNATKVAKERKAGTWNGGNQDDETNKGKNDALGSSKEVVSSTIT</sequence>
<keyword evidence="2" id="KW-1185">Reference proteome</keyword>
<organism evidence="1 2">
    <name type="scientific">Lindgomyces ingoldianus</name>
    <dbReference type="NCBI Taxonomy" id="673940"/>
    <lineage>
        <taxon>Eukaryota</taxon>
        <taxon>Fungi</taxon>
        <taxon>Dikarya</taxon>
        <taxon>Ascomycota</taxon>
        <taxon>Pezizomycotina</taxon>
        <taxon>Dothideomycetes</taxon>
        <taxon>Pleosporomycetidae</taxon>
        <taxon>Pleosporales</taxon>
        <taxon>Lindgomycetaceae</taxon>
        <taxon>Lindgomyces</taxon>
    </lineage>
</organism>
<proteinExistence type="predicted"/>
<reference evidence="1" key="1">
    <citation type="journal article" date="2020" name="Stud. Mycol.">
        <title>101 Dothideomycetes genomes: a test case for predicting lifestyles and emergence of pathogens.</title>
        <authorList>
            <person name="Haridas S."/>
            <person name="Albert R."/>
            <person name="Binder M."/>
            <person name="Bloem J."/>
            <person name="Labutti K."/>
            <person name="Salamov A."/>
            <person name="Andreopoulos B."/>
            <person name="Baker S."/>
            <person name="Barry K."/>
            <person name="Bills G."/>
            <person name="Bluhm B."/>
            <person name="Cannon C."/>
            <person name="Castanera R."/>
            <person name="Culley D."/>
            <person name="Daum C."/>
            <person name="Ezra D."/>
            <person name="Gonzalez J."/>
            <person name="Henrissat B."/>
            <person name="Kuo A."/>
            <person name="Liang C."/>
            <person name="Lipzen A."/>
            <person name="Lutzoni F."/>
            <person name="Magnuson J."/>
            <person name="Mondo S."/>
            <person name="Nolan M."/>
            <person name="Ohm R."/>
            <person name="Pangilinan J."/>
            <person name="Park H.-J."/>
            <person name="Ramirez L."/>
            <person name="Alfaro M."/>
            <person name="Sun H."/>
            <person name="Tritt A."/>
            <person name="Yoshinaga Y."/>
            <person name="Zwiers L.-H."/>
            <person name="Turgeon B."/>
            <person name="Goodwin S."/>
            <person name="Spatafora J."/>
            <person name="Crous P."/>
            <person name="Grigoriev I."/>
        </authorList>
    </citation>
    <scope>NUCLEOTIDE SEQUENCE</scope>
    <source>
        <strain evidence="1">ATCC 200398</strain>
    </source>
</reference>
<name>A0ACB6QUZ1_9PLEO</name>
<dbReference type="EMBL" id="MU003507">
    <property type="protein sequence ID" value="KAF2470761.1"/>
    <property type="molecule type" value="Genomic_DNA"/>
</dbReference>
<comment type="caution">
    <text evidence="1">The sequence shown here is derived from an EMBL/GenBank/DDBJ whole genome shotgun (WGS) entry which is preliminary data.</text>
</comment>
<protein>
    <submittedName>
        <fullName evidence="1">MFS general substrate transporter</fullName>
    </submittedName>
</protein>